<dbReference type="AlphaFoldDB" id="A0A068S0G5"/>
<dbReference type="Gene3D" id="1.25.40.10">
    <property type="entry name" value="Tetratricopeptide repeat domain"/>
    <property type="match status" value="1"/>
</dbReference>
<comment type="caution">
    <text evidence="1">The sequence shown here is derived from an EMBL/GenBank/DDBJ whole genome shotgun (WGS) entry which is preliminary data.</text>
</comment>
<dbReference type="InterPro" id="IPR032675">
    <property type="entry name" value="LRR_dom_sf"/>
</dbReference>
<protein>
    <submittedName>
        <fullName evidence="1">Uncharacterized protein</fullName>
    </submittedName>
</protein>
<reference evidence="1" key="1">
    <citation type="submission" date="2013-08" db="EMBL/GenBank/DDBJ databases">
        <title>Gene expansion shapes genome architecture in the human pathogen Lichtheimia corymbifera: an evolutionary genomics analysis in the ancient terrestrial Mucorales (Mucoromycotina).</title>
        <authorList>
            <person name="Schwartze V.U."/>
            <person name="Winter S."/>
            <person name="Shelest E."/>
            <person name="Marcet-Houben M."/>
            <person name="Horn F."/>
            <person name="Wehner S."/>
            <person name="Hoffmann K."/>
            <person name="Riege K."/>
            <person name="Sammeth M."/>
            <person name="Nowrousian M."/>
            <person name="Valiante V."/>
            <person name="Linde J."/>
            <person name="Jacobsen I.D."/>
            <person name="Marz M."/>
            <person name="Brakhage A.A."/>
            <person name="Gabaldon T."/>
            <person name="Bocker S."/>
            <person name="Voigt K."/>
        </authorList>
    </citation>
    <scope>NUCLEOTIDE SEQUENCE [LARGE SCALE GENOMIC DNA]</scope>
    <source>
        <strain evidence="1">FSU 9682</strain>
    </source>
</reference>
<gene>
    <name evidence="1" type="ORF">LCOR_05950.1</name>
</gene>
<dbReference type="SUPFAM" id="SSF52047">
    <property type="entry name" value="RNI-like"/>
    <property type="match status" value="1"/>
</dbReference>
<sequence>MLRSSPPGRLLPTMTNVWSDVTEQPILVIKSGTCTNVVAESTRRIQQCVQEQLEHLDNRAKALATSSNFEAALKDATRVQQLAPSSADGYLCAGYVYSLQGRHKAAIDIYDQGLAAVSPSNPSHQQLVEARSVAQERDNTRIDFIKELPLDITMNIVPRILSEEEMPPSEIREYLDVSRVWREKLLSCVQELHVESTMDDNHVDDKDLLDLIAPYCTALTLESKVISLREFISDAQFPLLRTLHIVQAYDPAGGDYDEDDEYGSDHFRDIIASFRSTAMLTHLMIFADESCYIPFADILSNCPSLVELNTTCIDSDMTTAPTCCPNMKSVAFMLNEEQDFDMDDITKRFPGLEKLVISPFYYAGALETIQNNCPKLKVIGSHGSGDFPARSNYDDTTTTDGVRMLYVHDYVTHWLDPDEGEMEYMMEFMQRNSDTLEDVSFYTSFPYSDEDEEQESDDDDDHAGAADSKAFKLTRMTSYKQEKIYVPQHLRIARMVLQKAPHLKKFELVRGGFDDDDSVYVNVGELFDDLVGLCTLESAIIKLASKDPLVDVGGIERFIQYHSTIDSQLHTLILPQNVRLSNDALETLTALPQLKTLGLDLSLVQGGDDEDGEKVSRFIQNLGSGCPQLERLELISGCPIPDIVFVQLSKLNIKSLQLTMLSPIMSKKVPTSLLYLVECPQLQELHIYPPCNTKNQTNNYIRMMLEIKIPRLSW</sequence>
<organism evidence="1 2">
    <name type="scientific">Lichtheimia corymbifera JMRC:FSU:9682</name>
    <dbReference type="NCBI Taxonomy" id="1263082"/>
    <lineage>
        <taxon>Eukaryota</taxon>
        <taxon>Fungi</taxon>
        <taxon>Fungi incertae sedis</taxon>
        <taxon>Mucoromycota</taxon>
        <taxon>Mucoromycotina</taxon>
        <taxon>Mucoromycetes</taxon>
        <taxon>Mucorales</taxon>
        <taxon>Lichtheimiaceae</taxon>
        <taxon>Lichtheimia</taxon>
    </lineage>
</organism>
<dbReference type="PANTHER" id="PTHR38926">
    <property type="entry name" value="F-BOX DOMAIN CONTAINING PROTEIN, EXPRESSED"/>
    <property type="match status" value="1"/>
</dbReference>
<dbReference type="VEuPathDB" id="FungiDB:LCOR_05950.1"/>
<dbReference type="InterPro" id="IPR011990">
    <property type="entry name" value="TPR-like_helical_dom_sf"/>
</dbReference>
<accession>A0A068S0G5</accession>
<dbReference type="InterPro" id="IPR019734">
    <property type="entry name" value="TPR_rpt"/>
</dbReference>
<dbReference type="SMART" id="SM00028">
    <property type="entry name" value="TPR"/>
    <property type="match status" value="2"/>
</dbReference>
<dbReference type="PANTHER" id="PTHR38926:SF5">
    <property type="entry name" value="F-BOX AND LEUCINE-RICH REPEAT PROTEIN 6"/>
    <property type="match status" value="1"/>
</dbReference>
<name>A0A068S0G5_9FUNG</name>
<dbReference type="SUPFAM" id="SSF48452">
    <property type="entry name" value="TPR-like"/>
    <property type="match status" value="1"/>
</dbReference>
<proteinExistence type="predicted"/>
<evidence type="ECO:0000313" key="1">
    <source>
        <dbReference type="EMBL" id="CDH54731.1"/>
    </source>
</evidence>
<evidence type="ECO:0000313" key="2">
    <source>
        <dbReference type="Proteomes" id="UP000027586"/>
    </source>
</evidence>
<dbReference type="Gene3D" id="3.80.10.10">
    <property type="entry name" value="Ribonuclease Inhibitor"/>
    <property type="match status" value="2"/>
</dbReference>
<keyword evidence="2" id="KW-1185">Reference proteome</keyword>
<dbReference type="OrthoDB" id="629492at2759"/>
<dbReference type="EMBL" id="CBTN010000025">
    <property type="protein sequence ID" value="CDH54731.1"/>
    <property type="molecule type" value="Genomic_DNA"/>
</dbReference>
<dbReference type="Proteomes" id="UP000027586">
    <property type="component" value="Unassembled WGS sequence"/>
</dbReference>